<dbReference type="GO" id="GO:0008270">
    <property type="term" value="F:zinc ion binding"/>
    <property type="evidence" value="ECO:0007669"/>
    <property type="project" value="InterPro"/>
</dbReference>
<evidence type="ECO:0008006" key="3">
    <source>
        <dbReference type="Google" id="ProtNLM"/>
    </source>
</evidence>
<dbReference type="Proteomes" id="UP000193944">
    <property type="component" value="Unassembled WGS sequence"/>
</dbReference>
<accession>A0A1Y1WJ20</accession>
<keyword evidence="2" id="KW-1185">Reference proteome</keyword>
<reference evidence="1 2" key="2">
    <citation type="submission" date="2016-08" db="EMBL/GenBank/DDBJ databases">
        <title>Pervasive Adenine N6-methylation of Active Genes in Fungi.</title>
        <authorList>
            <consortium name="DOE Joint Genome Institute"/>
            <person name="Mondo S.J."/>
            <person name="Dannebaum R.O."/>
            <person name="Kuo R.C."/>
            <person name="Labutti K."/>
            <person name="Haridas S."/>
            <person name="Kuo A."/>
            <person name="Salamov A."/>
            <person name="Ahrendt S.R."/>
            <person name="Lipzen A."/>
            <person name="Sullivan W."/>
            <person name="Andreopoulos W.B."/>
            <person name="Clum A."/>
            <person name="Lindquist E."/>
            <person name="Daum C."/>
            <person name="Ramamoorthy G.K."/>
            <person name="Gryganskyi A."/>
            <person name="Culley D."/>
            <person name="Magnuson J.K."/>
            <person name="James T.Y."/>
            <person name="O'Malley M.A."/>
            <person name="Stajich J.E."/>
            <person name="Spatafora J.W."/>
            <person name="Visel A."/>
            <person name="Grigoriev I.V."/>
        </authorList>
    </citation>
    <scope>NUCLEOTIDE SEQUENCE [LARGE SCALE GENOMIC DNA]</scope>
    <source>
        <strain evidence="1 2">S4</strain>
    </source>
</reference>
<organism evidence="1 2">
    <name type="scientific">Anaeromyces robustus</name>
    <dbReference type="NCBI Taxonomy" id="1754192"/>
    <lineage>
        <taxon>Eukaryota</taxon>
        <taxon>Fungi</taxon>
        <taxon>Fungi incertae sedis</taxon>
        <taxon>Chytridiomycota</taxon>
        <taxon>Chytridiomycota incertae sedis</taxon>
        <taxon>Neocallimastigomycetes</taxon>
        <taxon>Neocallimastigales</taxon>
        <taxon>Neocallimastigaceae</taxon>
        <taxon>Anaeromyces</taxon>
    </lineage>
</organism>
<evidence type="ECO:0000313" key="1">
    <source>
        <dbReference type="EMBL" id="ORX73529.1"/>
    </source>
</evidence>
<dbReference type="InterPro" id="IPR036875">
    <property type="entry name" value="Znf_CCHC_sf"/>
</dbReference>
<evidence type="ECO:0000313" key="2">
    <source>
        <dbReference type="Proteomes" id="UP000193944"/>
    </source>
</evidence>
<proteinExistence type="predicted"/>
<dbReference type="AlphaFoldDB" id="A0A1Y1WJ20"/>
<dbReference type="GO" id="GO:0003676">
    <property type="term" value="F:nucleic acid binding"/>
    <property type="evidence" value="ECO:0007669"/>
    <property type="project" value="InterPro"/>
</dbReference>
<dbReference type="EMBL" id="MCFG01000382">
    <property type="protein sequence ID" value="ORX73529.1"/>
    <property type="molecule type" value="Genomic_DNA"/>
</dbReference>
<gene>
    <name evidence="1" type="ORF">BCR32DRAFT_285562</name>
</gene>
<name>A0A1Y1WJ20_9FUNG</name>
<reference evidence="1 2" key="1">
    <citation type="submission" date="2016-08" db="EMBL/GenBank/DDBJ databases">
        <title>A Parts List for Fungal Cellulosomes Revealed by Comparative Genomics.</title>
        <authorList>
            <consortium name="DOE Joint Genome Institute"/>
            <person name="Haitjema C.H."/>
            <person name="Gilmore S.P."/>
            <person name="Henske J.K."/>
            <person name="Solomon K.V."/>
            <person name="De Groot R."/>
            <person name="Kuo A."/>
            <person name="Mondo S.J."/>
            <person name="Salamov A.A."/>
            <person name="Labutti K."/>
            <person name="Zhao Z."/>
            <person name="Chiniquy J."/>
            <person name="Barry K."/>
            <person name="Brewer H.M."/>
            <person name="Purvine S.O."/>
            <person name="Wright A.T."/>
            <person name="Boxma B."/>
            <person name="Van Alen T."/>
            <person name="Hackstein J.H."/>
            <person name="Baker S.E."/>
            <person name="Grigoriev I.V."/>
            <person name="O'Malley M.A."/>
        </authorList>
    </citation>
    <scope>NUCLEOTIDE SEQUENCE [LARGE SCALE GENOMIC DNA]</scope>
    <source>
        <strain evidence="1 2">S4</strain>
    </source>
</reference>
<dbReference type="SUPFAM" id="SSF57756">
    <property type="entry name" value="Retrovirus zinc finger-like domains"/>
    <property type="match status" value="1"/>
</dbReference>
<sequence>MRFKLIMNFVEISKLIVEMSLWCQVVISIYELRRKYNLPVDFNDNDYYASPIDNEYQENEIILINNNGKRILGRLEEPKLKRRTDIYRNIENNDKNINNLEIENTRLNVEYRKSFDFDIYINYKDIKQLIIVIIFNLEMILTKNNFKIDSFFGSEFPFMGKVPTTEKLNEITNKLENLKINFCVLCQRIGHKAEECPDDNDHLN</sequence>
<protein>
    <recommendedName>
        <fullName evidence="3">CCHC-type domain-containing protein</fullName>
    </recommendedName>
</protein>
<comment type="caution">
    <text evidence="1">The sequence shown here is derived from an EMBL/GenBank/DDBJ whole genome shotgun (WGS) entry which is preliminary data.</text>
</comment>